<protein>
    <recommendedName>
        <fullName evidence="3">ABC1 atypical kinase-like domain-containing protein</fullName>
    </recommendedName>
</protein>
<feature type="domain" description="ABC1 atypical kinase-like" evidence="3">
    <location>
        <begin position="127"/>
        <end position="398"/>
    </location>
</feature>
<keyword evidence="5" id="KW-1185">Reference proteome</keyword>
<dbReference type="CDD" id="cd05121">
    <property type="entry name" value="ABC1_ADCK3-like"/>
    <property type="match status" value="1"/>
</dbReference>
<proteinExistence type="inferred from homology"/>
<evidence type="ECO:0000259" key="3">
    <source>
        <dbReference type="Pfam" id="PF03109"/>
    </source>
</evidence>
<dbReference type="InterPro" id="IPR004147">
    <property type="entry name" value="ABC1_dom"/>
</dbReference>
<dbReference type="Proteomes" id="UP001244341">
    <property type="component" value="Chromosome 9b"/>
</dbReference>
<evidence type="ECO:0000256" key="1">
    <source>
        <dbReference type="ARBA" id="ARBA00009670"/>
    </source>
</evidence>
<evidence type="ECO:0000256" key="2">
    <source>
        <dbReference type="SAM" id="MobiDB-lite"/>
    </source>
</evidence>
<dbReference type="InterPro" id="IPR011009">
    <property type="entry name" value="Kinase-like_dom_sf"/>
</dbReference>
<dbReference type="PANTHER" id="PTHR10566:SF119">
    <property type="entry name" value="OS04G0640500 PROTEIN"/>
    <property type="match status" value="1"/>
</dbReference>
<name>A0ABY8UAS5_TETOB</name>
<dbReference type="SUPFAM" id="SSF56112">
    <property type="entry name" value="Protein kinase-like (PK-like)"/>
    <property type="match status" value="1"/>
</dbReference>
<dbReference type="Pfam" id="PF03109">
    <property type="entry name" value="ABC1"/>
    <property type="match status" value="1"/>
</dbReference>
<comment type="similarity">
    <text evidence="1">Belongs to the protein kinase superfamily. ADCK protein kinase family.</text>
</comment>
<dbReference type="EMBL" id="CP126216">
    <property type="protein sequence ID" value="WIA18566.1"/>
    <property type="molecule type" value="Genomic_DNA"/>
</dbReference>
<organism evidence="4 5">
    <name type="scientific">Tetradesmus obliquus</name>
    <name type="common">Green alga</name>
    <name type="synonym">Acutodesmus obliquus</name>
    <dbReference type="NCBI Taxonomy" id="3088"/>
    <lineage>
        <taxon>Eukaryota</taxon>
        <taxon>Viridiplantae</taxon>
        <taxon>Chlorophyta</taxon>
        <taxon>core chlorophytes</taxon>
        <taxon>Chlorophyceae</taxon>
        <taxon>CS clade</taxon>
        <taxon>Sphaeropleales</taxon>
        <taxon>Scenedesmaceae</taxon>
        <taxon>Tetradesmus</taxon>
    </lineage>
</organism>
<dbReference type="InterPro" id="IPR050154">
    <property type="entry name" value="UbiB_kinase"/>
</dbReference>
<sequence>MGTAGDTGGQPESWNVSLPLSRVPSQCRSNIYPATSSSRHADPPLAADTADTWNRRPVPVVARLCEIGVAFGWWWLRSQLHKDERRAAADMRKVLVDLGPAFVKIGQALSSRPDVLPPAYLAELELLQDRIPPFSDADALQVIEAELGLPWGAVFSSLSASPVAAASLGQVYKGTLASNGAEVAVKVQRPGVVEAIGRDTFILRNLAAVARKQLKFNTDLPALVDEWAASLFKELDYRREAANATRFAQLFAFMPEVVVPTMYSQLTTPRVLVMQWIEGERLRSASSQAPGAAGLAGVAGSSSSSSSSGSRVLAAADAARVAEDLRLVEIGVRCSLEQMLEEGFYHADPHPGNLLKTKDGRLAYLDFGMMGEVEPAVRQGLIRATLHLVNREYERLAEDFVTLGLLPPGTDTSDVLPALTGVFQAALAGGVSNLSFGTLSADLGRTMYRFSFRLPPYYTLLVRSLSVLEGIALASDPGYKVLGAAYPWVSRRLLTQDSPELHATLNNLLYDKSGQLLGSFLPGLSGLTGQQQQQQQRVSGRGSEAAAAGGPLALVLSPEGRYIRGILEDELAKGLDAAWRLAVDDSLAAASQQLEGVEIKLRWMA</sequence>
<reference evidence="4 5" key="1">
    <citation type="submission" date="2023-05" db="EMBL/GenBank/DDBJ databases">
        <title>A 100% complete, gapless, phased diploid assembly of the Scenedesmus obliquus UTEX 3031 genome.</title>
        <authorList>
            <person name="Biondi T.C."/>
            <person name="Hanschen E.R."/>
            <person name="Kwon T."/>
            <person name="Eng W."/>
            <person name="Kruse C.P.S."/>
            <person name="Koehler S.I."/>
            <person name="Kunde Y."/>
            <person name="Gleasner C.D."/>
            <person name="You Mak K.T."/>
            <person name="Polle J."/>
            <person name="Hovde B.T."/>
            <person name="Starkenburg S.R."/>
        </authorList>
    </citation>
    <scope>NUCLEOTIDE SEQUENCE [LARGE SCALE GENOMIC DNA]</scope>
    <source>
        <strain evidence="4 5">DOE0152z</strain>
    </source>
</reference>
<evidence type="ECO:0000313" key="4">
    <source>
        <dbReference type="EMBL" id="WIA18566.1"/>
    </source>
</evidence>
<evidence type="ECO:0000313" key="5">
    <source>
        <dbReference type="Proteomes" id="UP001244341"/>
    </source>
</evidence>
<gene>
    <name evidence="4" type="ORF">OEZ85_010008</name>
</gene>
<feature type="region of interest" description="Disordered" evidence="2">
    <location>
        <begin position="31"/>
        <end position="50"/>
    </location>
</feature>
<dbReference type="PANTHER" id="PTHR10566">
    <property type="entry name" value="CHAPERONE-ACTIVITY OF BC1 COMPLEX CABC1 -RELATED"/>
    <property type="match status" value="1"/>
</dbReference>
<accession>A0ABY8UAS5</accession>